<keyword evidence="2" id="KW-1185">Reference proteome</keyword>
<evidence type="ECO:0000313" key="2">
    <source>
        <dbReference type="Proteomes" id="UP000000233"/>
    </source>
</evidence>
<organism evidence="1 2">
    <name type="scientific">Stutzerimonas stutzeri (strain A1501)</name>
    <name type="common">Pseudomonas stutzeri</name>
    <dbReference type="NCBI Taxonomy" id="379731"/>
    <lineage>
        <taxon>Bacteria</taxon>
        <taxon>Pseudomonadati</taxon>
        <taxon>Pseudomonadota</taxon>
        <taxon>Gammaproteobacteria</taxon>
        <taxon>Pseudomonadales</taxon>
        <taxon>Pseudomonadaceae</taxon>
        <taxon>Stutzerimonas</taxon>
    </lineage>
</organism>
<dbReference type="Proteomes" id="UP000000233">
    <property type="component" value="Chromosome"/>
</dbReference>
<evidence type="ECO:0008006" key="3">
    <source>
        <dbReference type="Google" id="ProtNLM"/>
    </source>
</evidence>
<dbReference type="KEGG" id="psa:PST_0670"/>
<gene>
    <name evidence="1" type="ordered locus">PST_0670</name>
</gene>
<proteinExistence type="predicted"/>
<evidence type="ECO:0000313" key="1">
    <source>
        <dbReference type="EMBL" id="ABP78376.1"/>
    </source>
</evidence>
<protein>
    <recommendedName>
        <fullName evidence="3">Integrase</fullName>
    </recommendedName>
</protein>
<sequence>MQPQGAVYPWSIDGQTPIHPSSLSHAVSEWFATEHAKLDGQPVPKFTPRDIRRTCTQFMQRNGIKDFDSDALQSHGQTGVVVTHYRNNPEAKLPQMRPTMEAFDAALGRLLDSSDEDEHQAEQLDLFEIG</sequence>
<accession>A4VHC5</accession>
<dbReference type="HOGENOM" id="CLU_1936311_0_0_6"/>
<reference evidence="1 2" key="1">
    <citation type="journal article" date="2008" name="Proc. Natl. Acad. Sci. U.S.A.">
        <title>Nitrogen fixation island and rhizosphere competence traits in the genome of root-associated Pseudomonas stutzeri A1501.</title>
        <authorList>
            <person name="Yan Y."/>
            <person name="Yang J."/>
            <person name="Dou Y."/>
            <person name="Chen M."/>
            <person name="Ping S."/>
            <person name="Peng J."/>
            <person name="Lu W."/>
            <person name="Zhang W."/>
            <person name="Yao Z."/>
            <person name="Li H."/>
            <person name="Liu W."/>
            <person name="He S."/>
            <person name="Geng L."/>
            <person name="Zhang X."/>
            <person name="Yang F."/>
            <person name="Yu H."/>
            <person name="Zhan Y."/>
            <person name="Li D."/>
            <person name="Lin Z."/>
            <person name="Wang Y."/>
            <person name="Elmerich C."/>
            <person name="Lin M."/>
            <person name="Jin Q."/>
        </authorList>
    </citation>
    <scope>NUCLEOTIDE SEQUENCE [LARGE SCALE GENOMIC DNA]</scope>
    <source>
        <strain evidence="1 2">A1501</strain>
    </source>
</reference>
<name>A4VHC5_STUS1</name>
<dbReference type="EMBL" id="CP000304">
    <property type="protein sequence ID" value="ABP78376.1"/>
    <property type="molecule type" value="Genomic_DNA"/>
</dbReference>
<dbReference type="AlphaFoldDB" id="A4VHC5"/>